<evidence type="ECO:0000313" key="3">
    <source>
        <dbReference type="Proteomes" id="UP000244855"/>
    </source>
</evidence>
<keyword evidence="3" id="KW-1185">Reference proteome</keyword>
<proteinExistence type="predicted"/>
<evidence type="ECO:0000313" key="2">
    <source>
        <dbReference type="EMBL" id="PVI00027.1"/>
    </source>
</evidence>
<dbReference type="EMBL" id="KZ805380">
    <property type="protein sequence ID" value="PVI00027.1"/>
    <property type="molecule type" value="Genomic_DNA"/>
</dbReference>
<dbReference type="AlphaFoldDB" id="A0A2V1DPF1"/>
<feature type="compositionally biased region" description="Polar residues" evidence="1">
    <location>
        <begin position="271"/>
        <end position="285"/>
    </location>
</feature>
<accession>A0A2V1DPF1</accession>
<feature type="region of interest" description="Disordered" evidence="1">
    <location>
        <begin position="245"/>
        <end position="285"/>
    </location>
</feature>
<protein>
    <submittedName>
        <fullName evidence="2">Uncharacterized protein</fullName>
    </submittedName>
</protein>
<organism evidence="2 3">
    <name type="scientific">Periconia macrospinosa</name>
    <dbReference type="NCBI Taxonomy" id="97972"/>
    <lineage>
        <taxon>Eukaryota</taxon>
        <taxon>Fungi</taxon>
        <taxon>Dikarya</taxon>
        <taxon>Ascomycota</taxon>
        <taxon>Pezizomycotina</taxon>
        <taxon>Dothideomycetes</taxon>
        <taxon>Pleosporomycetidae</taxon>
        <taxon>Pleosporales</taxon>
        <taxon>Massarineae</taxon>
        <taxon>Periconiaceae</taxon>
        <taxon>Periconia</taxon>
    </lineage>
</organism>
<name>A0A2V1DPF1_9PLEO</name>
<sequence>MSTTSNTAQPPVFPAAEAALANGIASRYQPVNNYNWTYNDPIPLNFTAVEIITFMPWLFTNTWIAQRFVNNGLTNGQHLEIYNTHRHPDTIHEMNMSIVSNSYLNTMRGPGWRYQPKEVQETMWSRKRQIQLTPVGWNHDDITVNGFVPDGRPVYVPSVPILALLRGVKKIPQGPDAADLTRAIEFAAENKTKTSQADSIEYMFPDHLALIFHRMGGRTSVGADHTDGAVAGRYELHIKHRKRLEGRAASSLSPQPIPPERSNAATKPPSVEQTANNVGNQPSRGQQIVKDAPQFRTAYQAFWSTVLHPETVFLPNPPLNERLRPYGQGALANEPTRGYPAKTLLRDLAGVIRDDDYSLFAQAVRISLEPDQLGIDWVVEDLGIIEGLVELGNHQRRSA</sequence>
<dbReference type="OrthoDB" id="3795517at2759"/>
<dbReference type="Proteomes" id="UP000244855">
    <property type="component" value="Unassembled WGS sequence"/>
</dbReference>
<evidence type="ECO:0000256" key="1">
    <source>
        <dbReference type="SAM" id="MobiDB-lite"/>
    </source>
</evidence>
<reference evidence="2 3" key="1">
    <citation type="journal article" date="2018" name="Sci. Rep.">
        <title>Comparative genomics provides insights into the lifestyle and reveals functional heterogeneity of dark septate endophytic fungi.</title>
        <authorList>
            <person name="Knapp D.G."/>
            <person name="Nemeth J.B."/>
            <person name="Barry K."/>
            <person name="Hainaut M."/>
            <person name="Henrissat B."/>
            <person name="Johnson J."/>
            <person name="Kuo A."/>
            <person name="Lim J.H.P."/>
            <person name="Lipzen A."/>
            <person name="Nolan M."/>
            <person name="Ohm R.A."/>
            <person name="Tamas L."/>
            <person name="Grigoriev I.V."/>
            <person name="Spatafora J.W."/>
            <person name="Nagy L.G."/>
            <person name="Kovacs G.M."/>
        </authorList>
    </citation>
    <scope>NUCLEOTIDE SEQUENCE [LARGE SCALE GENOMIC DNA]</scope>
    <source>
        <strain evidence="2 3">DSE2036</strain>
    </source>
</reference>
<gene>
    <name evidence="2" type="ORF">DM02DRAFT_655795</name>
</gene>